<keyword evidence="5" id="KW-1185">Reference proteome</keyword>
<dbReference type="PANTHER" id="PTHR32097">
    <property type="entry name" value="CAMP-BINDING PROTEIN 1-RELATED"/>
    <property type="match status" value="1"/>
</dbReference>
<comment type="similarity">
    <text evidence="1">Belongs to the CAPAB/TerDEXZ family.</text>
</comment>
<dbReference type="Proteomes" id="UP000777774">
    <property type="component" value="Unassembled WGS sequence"/>
</dbReference>
<gene>
    <name evidence="4" type="ORF">HGA02_03535</name>
</gene>
<dbReference type="Gene3D" id="2.60.60.30">
    <property type="entry name" value="sav2460 like domains"/>
    <property type="match status" value="1"/>
</dbReference>
<evidence type="ECO:0000313" key="5">
    <source>
        <dbReference type="Proteomes" id="UP000777774"/>
    </source>
</evidence>
<dbReference type="InterPro" id="IPR051324">
    <property type="entry name" value="Stress/Tellurium_Resist"/>
</dbReference>
<dbReference type="Pfam" id="PF02342">
    <property type="entry name" value="TerD"/>
    <property type="match status" value="1"/>
</dbReference>
<dbReference type="EMBL" id="JAAXOY010000043">
    <property type="protein sequence ID" value="NKY38626.1"/>
    <property type="molecule type" value="Genomic_DNA"/>
</dbReference>
<reference evidence="4 5" key="1">
    <citation type="submission" date="2020-04" db="EMBL/GenBank/DDBJ databases">
        <title>MicrobeNet Type strains.</title>
        <authorList>
            <person name="Nicholson A.C."/>
        </authorList>
    </citation>
    <scope>NUCLEOTIDE SEQUENCE [LARGE SCALE GENOMIC DNA]</scope>
    <source>
        <strain evidence="4 5">ATCC BAA-787</strain>
    </source>
</reference>
<dbReference type="InterPro" id="IPR003325">
    <property type="entry name" value="TerD"/>
</dbReference>
<evidence type="ECO:0000256" key="2">
    <source>
        <dbReference type="SAM" id="MobiDB-lite"/>
    </source>
</evidence>
<organism evidence="4 5">
    <name type="scientific">Cellulomonas septica</name>
    <dbReference type="NCBI Taxonomy" id="285080"/>
    <lineage>
        <taxon>Bacteria</taxon>
        <taxon>Bacillati</taxon>
        <taxon>Actinomycetota</taxon>
        <taxon>Actinomycetes</taxon>
        <taxon>Micrococcales</taxon>
        <taxon>Cellulomonadaceae</taxon>
        <taxon>Cellulomonas</taxon>
    </lineage>
</organism>
<feature type="region of interest" description="Disordered" evidence="2">
    <location>
        <begin position="178"/>
        <end position="258"/>
    </location>
</feature>
<feature type="compositionally biased region" description="Acidic residues" evidence="2">
    <location>
        <begin position="194"/>
        <end position="209"/>
    </location>
</feature>
<dbReference type="PANTHER" id="PTHR32097:SF4">
    <property type="entry name" value="GENERAL STRESS PROTEIN 16U"/>
    <property type="match status" value="1"/>
</dbReference>
<comment type="caution">
    <text evidence="4">The sequence shown here is derived from an EMBL/GenBank/DDBJ whole genome shotgun (WGS) entry which is preliminary data.</text>
</comment>
<feature type="compositionally biased region" description="Basic residues" evidence="2">
    <location>
        <begin position="240"/>
        <end position="251"/>
    </location>
</feature>
<evidence type="ECO:0000259" key="3">
    <source>
        <dbReference type="Pfam" id="PF02342"/>
    </source>
</evidence>
<accession>A0ABX1JXQ0</accession>
<sequence>MAETALMKGANCGLPPETTDVRVVVAWDDTDGAVEVDASALLLDEQGRVRSDDDLVFFNQPASSDGAVRLLGRTTDDGGSRELVGIQLRALPDEVRAVAITASLSDGSFGSLDGLHLRVLDEDGAVDVHYEITDATTETAFLFGEVYRRGDGWKVRAVGQGWDTGLAGLAAHFGVSVEQEAEAESEAQPPAADDLADAEPTDDADELVDVVEPTTTSVQPVVASDVVDDGAADEAPATPRPRRSSGVRTSKRAAAPVQPPRLRLAGAETWQAARLFSISGVGTAEEQEKRATSALLATMTAVPAFGRALTSRFGAPAGAVETYLEVPFTLGESTVYPDGVLRVARGAKRWTALVEVKTGSGQLRREQVEHYLDVARHEGYDTLVTLSNDIAPQPGEHPVVVDRRKLRKVTITHLSWAEVLHEATFTLNHRGVGDALQAWILAELIRYLEHPRSGAGTFDDMGPAWVPVREAIHAGTLRATDRKVPAVADTWTRLVRQVCLRLGSDLGVTVTQSMPRRLATDSAARVQAIVARLAADGVLEAVLKVPQAAGPLTITADLRTSQVRVGIDLDAPQEGTAQRRISWLVRQLKDAPDAVLVEARFAGRSDTACERLADVRANPSVLLPDRSAEISTFRLTLASVMGTKRSGVRGAFVPSVTSAVEAFYSSVVQSLRPWQPAAPKLPEEVRAEAIEDVDIADVDADAIG</sequence>
<dbReference type="CDD" id="cd06974">
    <property type="entry name" value="TerD_like"/>
    <property type="match status" value="1"/>
</dbReference>
<dbReference type="RefSeq" id="WP_168677641.1">
    <property type="nucleotide sequence ID" value="NZ_JAAXOY010000043.1"/>
</dbReference>
<evidence type="ECO:0000256" key="1">
    <source>
        <dbReference type="ARBA" id="ARBA00008775"/>
    </source>
</evidence>
<protein>
    <submittedName>
        <fullName evidence="4">TerD family protein</fullName>
    </submittedName>
</protein>
<proteinExistence type="inferred from homology"/>
<name>A0ABX1JXQ0_9CELL</name>
<feature type="domain" description="TerD" evidence="3">
    <location>
        <begin position="4"/>
        <end position="173"/>
    </location>
</feature>
<evidence type="ECO:0000313" key="4">
    <source>
        <dbReference type="EMBL" id="NKY38626.1"/>
    </source>
</evidence>